<keyword evidence="5" id="KW-0998">Cell outer membrane</keyword>
<dbReference type="Pfam" id="PF07980">
    <property type="entry name" value="SusD_RagB"/>
    <property type="match status" value="1"/>
</dbReference>
<dbReference type="Gene3D" id="1.25.40.390">
    <property type="match status" value="1"/>
</dbReference>
<name>A0A2T7BH02_9BACT</name>
<dbReference type="Pfam" id="PF14322">
    <property type="entry name" value="SusD-like_3"/>
    <property type="match status" value="1"/>
</dbReference>
<keyword evidence="3" id="KW-0732">Signal</keyword>
<evidence type="ECO:0000259" key="6">
    <source>
        <dbReference type="Pfam" id="PF07980"/>
    </source>
</evidence>
<evidence type="ECO:0000256" key="2">
    <source>
        <dbReference type="ARBA" id="ARBA00006275"/>
    </source>
</evidence>
<evidence type="ECO:0000256" key="4">
    <source>
        <dbReference type="ARBA" id="ARBA00023136"/>
    </source>
</evidence>
<comment type="subcellular location">
    <subcellularLocation>
        <location evidence="1">Cell outer membrane</location>
    </subcellularLocation>
</comment>
<dbReference type="InterPro" id="IPR011990">
    <property type="entry name" value="TPR-like_helical_dom_sf"/>
</dbReference>
<protein>
    <recommendedName>
        <fullName evidence="10">SusD-like N-terminal domain-containing protein</fullName>
    </recommendedName>
</protein>
<gene>
    <name evidence="8" type="ORF">DCC81_14660</name>
</gene>
<feature type="domain" description="RagB/SusD" evidence="6">
    <location>
        <begin position="370"/>
        <end position="441"/>
    </location>
</feature>
<dbReference type="OrthoDB" id="1097962at2"/>
<dbReference type="RefSeq" id="WP_108687363.1">
    <property type="nucleotide sequence ID" value="NZ_QCYK01000002.1"/>
</dbReference>
<comment type="similarity">
    <text evidence="2">Belongs to the SusD family.</text>
</comment>
<evidence type="ECO:0000256" key="1">
    <source>
        <dbReference type="ARBA" id="ARBA00004442"/>
    </source>
</evidence>
<proteinExistence type="inferred from homology"/>
<comment type="caution">
    <text evidence="8">The sequence shown here is derived from an EMBL/GenBank/DDBJ whole genome shotgun (WGS) entry which is preliminary data.</text>
</comment>
<sequence length="471" mass="52017">MKTTSFAIGLALLTATVGMGGCKKYLTVQPESSFTGEQVFGNEKAAQSALNGIYNYLADGNLYGSNLTTISIELMGQRFAPPSLGGTNNYTYLRTYAYTNTLVMPTFEQLWQKAYGTILYANAFIPQMDRMQAAGTLTAAHAAQMKGEALAIRAMVHFDLLRLFGPVYSTAPDAKSIPYYSRADGQAQDILPASQVMDSVLLDLSQAEQLLAADPIITQGVNNAQDFYAGFRNQRLNYYAVKALEARACLWMGNTTAAHDAAAAVLAEGEKWFPWTTPAAITAANAPDRVYSPEILFGSYNQNMYTTYNASFSSTLLATQVITVNNANVDKVFEANKNDYRYNYWFNSSPNGFLSFDKFKDIADNTKTWRFVQPLVRKTEMYYILAETDPAAALSLLDSVRTHRGLPPLDPSASIPTEIQKEYQKEFWGEGQLFYYYKRNNVARIPSGTSGTATVAPVYVVPLPLSETSPR</sequence>
<evidence type="ECO:0008006" key="10">
    <source>
        <dbReference type="Google" id="ProtNLM"/>
    </source>
</evidence>
<evidence type="ECO:0000259" key="7">
    <source>
        <dbReference type="Pfam" id="PF14322"/>
    </source>
</evidence>
<dbReference type="InterPro" id="IPR012944">
    <property type="entry name" value="SusD_RagB_dom"/>
</dbReference>
<dbReference type="EMBL" id="QCYK01000002">
    <property type="protein sequence ID" value="PUZ25523.1"/>
    <property type="molecule type" value="Genomic_DNA"/>
</dbReference>
<dbReference type="AlphaFoldDB" id="A0A2T7BH02"/>
<organism evidence="8 9">
    <name type="scientific">Chitinophaga parva</name>
    <dbReference type="NCBI Taxonomy" id="2169414"/>
    <lineage>
        <taxon>Bacteria</taxon>
        <taxon>Pseudomonadati</taxon>
        <taxon>Bacteroidota</taxon>
        <taxon>Chitinophagia</taxon>
        <taxon>Chitinophagales</taxon>
        <taxon>Chitinophagaceae</taxon>
        <taxon>Chitinophaga</taxon>
    </lineage>
</organism>
<keyword evidence="4" id="KW-0472">Membrane</keyword>
<evidence type="ECO:0000256" key="5">
    <source>
        <dbReference type="ARBA" id="ARBA00023237"/>
    </source>
</evidence>
<evidence type="ECO:0000313" key="8">
    <source>
        <dbReference type="EMBL" id="PUZ25523.1"/>
    </source>
</evidence>
<dbReference type="Proteomes" id="UP000244450">
    <property type="component" value="Unassembled WGS sequence"/>
</dbReference>
<reference evidence="8 9" key="1">
    <citation type="submission" date="2018-04" db="EMBL/GenBank/DDBJ databases">
        <title>Chitinophaga fuyangensis sp. nov., isolated from soil in a chemical factory.</title>
        <authorList>
            <person name="Chen K."/>
        </authorList>
    </citation>
    <scope>NUCLEOTIDE SEQUENCE [LARGE SCALE GENOMIC DNA]</scope>
    <source>
        <strain evidence="8 9">LY-1</strain>
    </source>
</reference>
<dbReference type="PROSITE" id="PS51257">
    <property type="entry name" value="PROKAR_LIPOPROTEIN"/>
    <property type="match status" value="1"/>
</dbReference>
<dbReference type="SUPFAM" id="SSF48452">
    <property type="entry name" value="TPR-like"/>
    <property type="match status" value="1"/>
</dbReference>
<accession>A0A2T7BH02</accession>
<dbReference type="InterPro" id="IPR033985">
    <property type="entry name" value="SusD-like_N"/>
</dbReference>
<evidence type="ECO:0000313" key="9">
    <source>
        <dbReference type="Proteomes" id="UP000244450"/>
    </source>
</evidence>
<feature type="domain" description="SusD-like N-terminal" evidence="7">
    <location>
        <begin position="87"/>
        <end position="215"/>
    </location>
</feature>
<evidence type="ECO:0000256" key="3">
    <source>
        <dbReference type="ARBA" id="ARBA00022729"/>
    </source>
</evidence>
<keyword evidence="9" id="KW-1185">Reference proteome</keyword>